<gene>
    <name evidence="2" type="ORF">NPIL_269401</name>
</gene>
<comment type="caution">
    <text evidence="2">The sequence shown here is derived from an EMBL/GenBank/DDBJ whole genome shotgun (WGS) entry which is preliminary data.</text>
</comment>
<sequence length="52" mass="5825">MGSALTFYGINPEPQPQKPFEPDEALVSLSQILNAWNERQKSCRSATERSTT</sequence>
<evidence type="ECO:0000313" key="2">
    <source>
        <dbReference type="EMBL" id="GFU37926.1"/>
    </source>
</evidence>
<keyword evidence="3" id="KW-1185">Reference proteome</keyword>
<feature type="region of interest" description="Disordered" evidence="1">
    <location>
        <begin position="1"/>
        <end position="21"/>
    </location>
</feature>
<feature type="non-terminal residue" evidence="2">
    <location>
        <position position="52"/>
    </location>
</feature>
<dbReference type="EMBL" id="BMAW01035032">
    <property type="protein sequence ID" value="GFU37926.1"/>
    <property type="molecule type" value="Genomic_DNA"/>
</dbReference>
<dbReference type="Proteomes" id="UP000887013">
    <property type="component" value="Unassembled WGS sequence"/>
</dbReference>
<reference evidence="2" key="1">
    <citation type="submission" date="2020-08" db="EMBL/GenBank/DDBJ databases">
        <title>Multicomponent nature underlies the extraordinary mechanical properties of spider dragline silk.</title>
        <authorList>
            <person name="Kono N."/>
            <person name="Nakamura H."/>
            <person name="Mori M."/>
            <person name="Yoshida Y."/>
            <person name="Ohtoshi R."/>
            <person name="Malay A.D."/>
            <person name="Moran D.A.P."/>
            <person name="Tomita M."/>
            <person name="Numata K."/>
            <person name="Arakawa K."/>
        </authorList>
    </citation>
    <scope>NUCLEOTIDE SEQUENCE</scope>
</reference>
<name>A0A8X6QPH6_NEPPI</name>
<accession>A0A8X6QPH6</accession>
<evidence type="ECO:0000256" key="1">
    <source>
        <dbReference type="SAM" id="MobiDB-lite"/>
    </source>
</evidence>
<dbReference type="AlphaFoldDB" id="A0A8X6QPH6"/>
<protein>
    <submittedName>
        <fullName evidence="2">Uncharacterized protein</fullName>
    </submittedName>
</protein>
<evidence type="ECO:0000313" key="3">
    <source>
        <dbReference type="Proteomes" id="UP000887013"/>
    </source>
</evidence>
<organism evidence="2 3">
    <name type="scientific">Nephila pilipes</name>
    <name type="common">Giant wood spider</name>
    <name type="synonym">Nephila maculata</name>
    <dbReference type="NCBI Taxonomy" id="299642"/>
    <lineage>
        <taxon>Eukaryota</taxon>
        <taxon>Metazoa</taxon>
        <taxon>Ecdysozoa</taxon>
        <taxon>Arthropoda</taxon>
        <taxon>Chelicerata</taxon>
        <taxon>Arachnida</taxon>
        <taxon>Araneae</taxon>
        <taxon>Araneomorphae</taxon>
        <taxon>Entelegynae</taxon>
        <taxon>Araneoidea</taxon>
        <taxon>Nephilidae</taxon>
        <taxon>Nephila</taxon>
    </lineage>
</organism>
<proteinExistence type="predicted"/>